<dbReference type="InterPro" id="IPR029044">
    <property type="entry name" value="Nucleotide-diphossugar_trans"/>
</dbReference>
<dbReference type="eggNOG" id="COG0517">
    <property type="taxonomic scope" value="Bacteria"/>
</dbReference>
<name>C0QRU3_PERMH</name>
<dbReference type="Pfam" id="PF00483">
    <property type="entry name" value="NTP_transferase"/>
    <property type="match status" value="1"/>
</dbReference>
<dbReference type="Gene3D" id="3.90.550.10">
    <property type="entry name" value="Spore Coat Polysaccharide Biosynthesis Protein SpsA, Chain A"/>
    <property type="match status" value="1"/>
</dbReference>
<dbReference type="STRING" id="123214.PERMA_1623"/>
<organism evidence="3 4">
    <name type="scientific">Persephonella marina (strain DSM 14350 / EX-H1)</name>
    <dbReference type="NCBI Taxonomy" id="123214"/>
    <lineage>
        <taxon>Bacteria</taxon>
        <taxon>Pseudomonadati</taxon>
        <taxon>Aquificota</taxon>
        <taxon>Aquificia</taxon>
        <taxon>Aquificales</taxon>
        <taxon>Hydrogenothermaceae</taxon>
        <taxon>Persephonella</taxon>
    </lineage>
</organism>
<protein>
    <submittedName>
        <fullName evidence="3">Nucleotidyl transferase</fullName>
    </submittedName>
</protein>
<dbReference type="EMBL" id="CP001230">
    <property type="protein sequence ID" value="ACO03916.1"/>
    <property type="molecule type" value="Genomic_DNA"/>
</dbReference>
<dbReference type="InterPro" id="IPR050486">
    <property type="entry name" value="Mannose-1P_guanyltransferase"/>
</dbReference>
<dbReference type="InterPro" id="IPR005835">
    <property type="entry name" value="NTP_transferase_dom"/>
</dbReference>
<gene>
    <name evidence="3" type="ordered locus">PERMA_1623</name>
</gene>
<dbReference type="SUPFAM" id="SSF54631">
    <property type="entry name" value="CBS-domain pair"/>
    <property type="match status" value="1"/>
</dbReference>
<dbReference type="InterPro" id="IPR046342">
    <property type="entry name" value="CBS_dom_sf"/>
</dbReference>
<reference evidence="3 4" key="1">
    <citation type="journal article" date="2009" name="J. Bacteriol.">
        <title>Complete and draft genome sequences of six members of the Aquificales.</title>
        <authorList>
            <person name="Reysenbach A.L."/>
            <person name="Hamamura N."/>
            <person name="Podar M."/>
            <person name="Griffiths E."/>
            <person name="Ferreira S."/>
            <person name="Hochstein R."/>
            <person name="Heidelberg J."/>
            <person name="Johnson J."/>
            <person name="Mead D."/>
            <person name="Pohorille A."/>
            <person name="Sarmiento M."/>
            <person name="Schweighofer K."/>
            <person name="Seshadri R."/>
            <person name="Voytek M.A."/>
        </authorList>
    </citation>
    <scope>NUCLEOTIDE SEQUENCE [LARGE SCALE GENOMIC DNA]</scope>
    <source>
        <strain evidence="4">DSM 14350 / EX-H1</strain>
    </source>
</reference>
<dbReference type="Proteomes" id="UP000001366">
    <property type="component" value="Chromosome"/>
</dbReference>
<dbReference type="InterPro" id="IPR000644">
    <property type="entry name" value="CBS_dom"/>
</dbReference>
<keyword evidence="4" id="KW-1185">Reference proteome</keyword>
<dbReference type="GO" id="GO:0016740">
    <property type="term" value="F:transferase activity"/>
    <property type="evidence" value="ECO:0007669"/>
    <property type="project" value="UniProtKB-KW"/>
</dbReference>
<dbReference type="SUPFAM" id="SSF53448">
    <property type="entry name" value="Nucleotide-diphospho-sugar transferases"/>
    <property type="match status" value="1"/>
</dbReference>
<dbReference type="PANTHER" id="PTHR22572">
    <property type="entry name" value="SUGAR-1-PHOSPHATE GUANYL TRANSFERASE"/>
    <property type="match status" value="1"/>
</dbReference>
<dbReference type="PaxDb" id="123214-PERMA_1623"/>
<dbReference type="eggNOG" id="COG1208">
    <property type="taxonomic scope" value="Bacteria"/>
</dbReference>
<evidence type="ECO:0000259" key="2">
    <source>
        <dbReference type="PROSITE" id="PS51371"/>
    </source>
</evidence>
<keyword evidence="1" id="KW-0129">CBS domain</keyword>
<dbReference type="PROSITE" id="PS51371">
    <property type="entry name" value="CBS"/>
    <property type="match status" value="1"/>
</dbReference>
<dbReference type="AlphaFoldDB" id="C0QRU3"/>
<proteinExistence type="predicted"/>
<accession>C0QRU3</accession>
<evidence type="ECO:0000313" key="4">
    <source>
        <dbReference type="Proteomes" id="UP000001366"/>
    </source>
</evidence>
<sequence length="354" mass="41249">MYKDIFIKPENTITEALKKLDRTSEKVLLVTNEKDELIGALTDGDIRRYILRTGKIEGFVKDVYNPNPIFIYEDEIDETRIKEIMVGKKIELIPVLDRKKHVKTFITWTSFFGKKEIPYEKIDEDIPVVIMAGGKGTRMRPFTEVLPKPLIPVGNKTAVEYIIDQFKKFGIRRFILTLNYKGELIEAYFNGIEKDYSIDFVWEDDFYGTAGSLKLIQDRINSDFIVSNCDIIVRANMKKVLDFHRKNRAYLTSITSIQHYKIPYGVVNLTDGGKIDHIEEKPEYTFPINTGVYVLNKKALDYIPEKSFYDMPQLIDDLIKDKKDVYAYPVNESDYIDLGQWDEYRKALEKLVIV</sequence>
<dbReference type="HOGENOM" id="CLU_045375_0_0_0"/>
<dbReference type="Gene3D" id="3.10.580.10">
    <property type="entry name" value="CBS-domain"/>
    <property type="match status" value="1"/>
</dbReference>
<dbReference type="RefSeq" id="WP_012676155.1">
    <property type="nucleotide sequence ID" value="NC_012440.1"/>
</dbReference>
<feature type="domain" description="CBS" evidence="2">
    <location>
        <begin position="1"/>
        <end position="56"/>
    </location>
</feature>
<dbReference type="Pfam" id="PF00571">
    <property type="entry name" value="CBS"/>
    <property type="match status" value="1"/>
</dbReference>
<evidence type="ECO:0000313" key="3">
    <source>
        <dbReference type="EMBL" id="ACO03916.1"/>
    </source>
</evidence>
<evidence type="ECO:0000256" key="1">
    <source>
        <dbReference type="PROSITE-ProRule" id="PRU00703"/>
    </source>
</evidence>
<dbReference type="KEGG" id="pmx:PERMA_1623"/>
<keyword evidence="3" id="KW-0808">Transferase</keyword>